<dbReference type="AlphaFoldDB" id="A0A2Z5TZF1"/>
<keyword evidence="1" id="KW-0812">Transmembrane</keyword>
<sequence length="55" mass="6324">MVLYSIAVLFLVLLFLPTDQWFGVANLHFIIIPFLDLAIASSGLFKLDFYLLLYN</sequence>
<dbReference type="KEGG" id="srq:SR187_5215"/>
<name>A0A2Z5TZF1_9STRE</name>
<feature type="transmembrane region" description="Helical" evidence="1">
    <location>
        <begin position="30"/>
        <end position="53"/>
    </location>
</feature>
<evidence type="ECO:0000256" key="1">
    <source>
        <dbReference type="SAM" id="Phobius"/>
    </source>
</evidence>
<gene>
    <name evidence="2" type="ORF">SR187_5215</name>
</gene>
<accession>A0A2Z5TZF1</accession>
<keyword evidence="1" id="KW-0472">Membrane</keyword>
<evidence type="ECO:0000313" key="3">
    <source>
        <dbReference type="Proteomes" id="UP000269331"/>
    </source>
</evidence>
<organism evidence="2 3">
    <name type="scientific">Streptococcus ruminantium</name>
    <dbReference type="NCBI Taxonomy" id="1917441"/>
    <lineage>
        <taxon>Bacteria</taxon>
        <taxon>Bacillati</taxon>
        <taxon>Bacillota</taxon>
        <taxon>Bacilli</taxon>
        <taxon>Lactobacillales</taxon>
        <taxon>Streptococcaceae</taxon>
        <taxon>Streptococcus</taxon>
    </lineage>
</organism>
<keyword evidence="1" id="KW-1133">Transmembrane helix</keyword>
<reference evidence="2 3" key="1">
    <citation type="journal article" date="2018" name="Genome Biol. Evol.">
        <title>Complete Genome Sequence of Streptococcus ruminantium sp. nov. GUT-187T (=DSM 104980T =JCM 31869T), the Type Strain of S. ruminantium, and Comparison with Genome Sequences of Streptococcus suis Strains.</title>
        <authorList>
            <person name="Tohya M."/>
            <person name="Sekizaki T."/>
            <person name="Miyoshi-Akiyama T."/>
        </authorList>
    </citation>
    <scope>NUCLEOTIDE SEQUENCE [LARGE SCALE GENOMIC DNA]</scope>
    <source>
        <strain evidence="2 3">GUT187T</strain>
    </source>
</reference>
<protein>
    <submittedName>
        <fullName evidence="2">Uncharacterized protein</fullName>
    </submittedName>
</protein>
<evidence type="ECO:0000313" key="2">
    <source>
        <dbReference type="EMBL" id="BBA92651.1"/>
    </source>
</evidence>
<dbReference type="Proteomes" id="UP000269331">
    <property type="component" value="Chromosome"/>
</dbReference>
<proteinExistence type="predicted"/>
<dbReference type="EMBL" id="AP018400">
    <property type="protein sequence ID" value="BBA92651.1"/>
    <property type="molecule type" value="Genomic_DNA"/>
</dbReference>